<keyword evidence="22" id="KW-1185">Reference proteome</keyword>
<dbReference type="AlphaFoldDB" id="A0A1J4KTT3"/>
<keyword evidence="19" id="KW-0812">Transmembrane</keyword>
<feature type="domain" description="Major facilitator superfamily (MFS) profile" evidence="20">
    <location>
        <begin position="24"/>
        <end position="438"/>
    </location>
</feature>
<comment type="catalytic activity">
    <reaction evidence="9">
        <text>L-arginyl-L-alpha-amino acid(out) = L-arginyl-L-alpha-amino acid(in)</text>
        <dbReference type="Rhea" id="RHEA:79371"/>
        <dbReference type="ChEBI" id="CHEBI:84315"/>
    </reaction>
</comment>
<evidence type="ECO:0000256" key="18">
    <source>
        <dbReference type="ARBA" id="ARBA00046376"/>
    </source>
</evidence>
<evidence type="ECO:0000256" key="14">
    <source>
        <dbReference type="ARBA" id="ARBA00044924"/>
    </source>
</evidence>
<dbReference type="PANTHER" id="PTHR23512:SF11">
    <property type="entry name" value="MAJOR FACILITATOR SUPERFAMILY PROTEIN"/>
    <property type="match status" value="1"/>
</dbReference>
<evidence type="ECO:0000256" key="7">
    <source>
        <dbReference type="ARBA" id="ARBA00044893"/>
    </source>
</evidence>
<feature type="transmembrane region" description="Helical" evidence="19">
    <location>
        <begin position="313"/>
        <end position="332"/>
    </location>
</feature>
<keyword evidence="19" id="KW-0472">Membrane</keyword>
<evidence type="ECO:0000256" key="3">
    <source>
        <dbReference type="ARBA" id="ARBA00044878"/>
    </source>
</evidence>
<comment type="catalytic activity">
    <reaction evidence="12">
        <text>L-histidyl-L-alpha-amino acid(out) = L-histidyl-L-alpha-amino acid(in)</text>
        <dbReference type="Rhea" id="RHEA:79379"/>
        <dbReference type="ChEBI" id="CHEBI:229964"/>
    </reaction>
</comment>
<dbReference type="Pfam" id="PF07690">
    <property type="entry name" value="MFS_1"/>
    <property type="match status" value="1"/>
</dbReference>
<evidence type="ECO:0000259" key="20">
    <source>
        <dbReference type="PROSITE" id="PS50850"/>
    </source>
</evidence>
<feature type="transmembrane region" description="Helical" evidence="19">
    <location>
        <begin position="96"/>
        <end position="117"/>
    </location>
</feature>
<evidence type="ECO:0000256" key="11">
    <source>
        <dbReference type="ARBA" id="ARBA00044903"/>
    </source>
</evidence>
<dbReference type="InterPro" id="IPR052187">
    <property type="entry name" value="MFSD1"/>
</dbReference>
<evidence type="ECO:0000256" key="12">
    <source>
        <dbReference type="ARBA" id="ARBA00044912"/>
    </source>
</evidence>
<evidence type="ECO:0000313" key="21">
    <source>
        <dbReference type="EMBL" id="OHT13070.1"/>
    </source>
</evidence>
<dbReference type="CDD" id="cd06174">
    <property type="entry name" value="MFS"/>
    <property type="match status" value="1"/>
</dbReference>
<gene>
    <name evidence="21" type="ORF">TRFO_03500</name>
</gene>
<comment type="catalytic activity">
    <reaction evidence="2">
        <text>L-lysyl-L-alanine(out) = L-lysyl-L-alanine(in)</text>
        <dbReference type="Rhea" id="RHEA:79399"/>
        <dbReference type="ChEBI" id="CHEBI:229954"/>
    </reaction>
</comment>
<evidence type="ECO:0000256" key="15">
    <source>
        <dbReference type="ARBA" id="ARBA00044985"/>
    </source>
</evidence>
<comment type="caution">
    <text evidence="21">The sequence shown here is derived from an EMBL/GenBank/DDBJ whole genome shotgun (WGS) entry which is preliminary data.</text>
</comment>
<evidence type="ECO:0000256" key="19">
    <source>
        <dbReference type="SAM" id="Phobius"/>
    </source>
</evidence>
<comment type="catalytic activity">
    <reaction evidence="7">
        <text>L-alpha-aminoacyl-L-lysine(out) = L-alpha-aminoacyl-L-lysine(in)</text>
        <dbReference type="Rhea" id="RHEA:79383"/>
        <dbReference type="ChEBI" id="CHEBI:229966"/>
    </reaction>
</comment>
<evidence type="ECO:0000256" key="1">
    <source>
        <dbReference type="ARBA" id="ARBA00004141"/>
    </source>
</evidence>
<dbReference type="InterPro" id="IPR036259">
    <property type="entry name" value="MFS_trans_sf"/>
</dbReference>
<evidence type="ECO:0000256" key="2">
    <source>
        <dbReference type="ARBA" id="ARBA00044876"/>
    </source>
</evidence>
<comment type="catalytic activity">
    <reaction evidence="14">
        <text>L-lysyl-glycine(out) = L-lysyl-glycine(in)</text>
        <dbReference type="Rhea" id="RHEA:79407"/>
        <dbReference type="ChEBI" id="CHEBI:191202"/>
    </reaction>
</comment>
<protein>
    <recommendedName>
        <fullName evidence="15">Lysosomal dipeptide transporter MFSD1</fullName>
    </recommendedName>
    <alternativeName>
        <fullName evidence="16">Major facilitator superfamily domain-containing protein 1</fullName>
    </alternativeName>
</protein>
<comment type="function">
    <text evidence="17">Lysosomal dipeptide uniporter that selectively exports lysine, arginine or histidine-containing dipeptides with a net positive charge from the lysosome lumen into the cytosol. Could play a role in a specific type of protein O-glycosylation indirectly regulating macrophages migration and tissue invasion. Also essential for liver homeostasis.</text>
</comment>
<evidence type="ECO:0000256" key="4">
    <source>
        <dbReference type="ARBA" id="ARBA00044881"/>
    </source>
</evidence>
<evidence type="ECO:0000256" key="17">
    <source>
        <dbReference type="ARBA" id="ARBA00045709"/>
    </source>
</evidence>
<evidence type="ECO:0000256" key="13">
    <source>
        <dbReference type="ARBA" id="ARBA00044919"/>
    </source>
</evidence>
<organism evidence="21 22">
    <name type="scientific">Tritrichomonas foetus</name>
    <dbReference type="NCBI Taxonomy" id="1144522"/>
    <lineage>
        <taxon>Eukaryota</taxon>
        <taxon>Metamonada</taxon>
        <taxon>Parabasalia</taxon>
        <taxon>Tritrichomonadida</taxon>
        <taxon>Tritrichomonadidae</taxon>
        <taxon>Tritrichomonas</taxon>
    </lineage>
</organism>
<comment type="catalytic activity">
    <reaction evidence="8">
        <text>L-aspartyl-L-lysine(out) = L-aspartyl-L-lysine(in)</text>
        <dbReference type="Rhea" id="RHEA:79411"/>
        <dbReference type="ChEBI" id="CHEBI:229953"/>
    </reaction>
</comment>
<dbReference type="Proteomes" id="UP000179807">
    <property type="component" value="Unassembled WGS sequence"/>
</dbReference>
<dbReference type="Gene3D" id="1.20.1250.20">
    <property type="entry name" value="MFS general substrate transporter like domains"/>
    <property type="match status" value="2"/>
</dbReference>
<keyword evidence="19" id="KW-1133">Transmembrane helix</keyword>
<feature type="transmembrane region" description="Helical" evidence="19">
    <location>
        <begin position="123"/>
        <end position="140"/>
    </location>
</feature>
<feature type="transmembrane region" description="Helical" evidence="19">
    <location>
        <begin position="283"/>
        <end position="301"/>
    </location>
</feature>
<dbReference type="GO" id="GO:0022857">
    <property type="term" value="F:transmembrane transporter activity"/>
    <property type="evidence" value="ECO:0007669"/>
    <property type="project" value="InterPro"/>
</dbReference>
<evidence type="ECO:0000313" key="22">
    <source>
        <dbReference type="Proteomes" id="UP000179807"/>
    </source>
</evidence>
<feature type="transmembrane region" description="Helical" evidence="19">
    <location>
        <begin position="370"/>
        <end position="394"/>
    </location>
</feature>
<comment type="catalytic activity">
    <reaction evidence="3">
        <text>L-histidyl-glycine(out) = L-histidyl-glycine(in)</text>
        <dbReference type="Rhea" id="RHEA:79395"/>
        <dbReference type="ChEBI" id="CHEBI:229957"/>
    </reaction>
</comment>
<feature type="transmembrane region" description="Helical" evidence="19">
    <location>
        <begin position="338"/>
        <end position="363"/>
    </location>
</feature>
<evidence type="ECO:0000256" key="8">
    <source>
        <dbReference type="ARBA" id="ARBA00044898"/>
    </source>
</evidence>
<dbReference type="GO" id="GO:0016020">
    <property type="term" value="C:membrane"/>
    <property type="evidence" value="ECO:0007669"/>
    <property type="project" value="UniProtKB-SubCell"/>
</dbReference>
<comment type="catalytic activity">
    <reaction evidence="11">
        <text>L-arginyl-glycine(out) = L-arginyl-glycine(in)</text>
        <dbReference type="Rhea" id="RHEA:79391"/>
        <dbReference type="ChEBI" id="CHEBI:229955"/>
    </reaction>
</comment>
<feature type="transmembrane region" description="Helical" evidence="19">
    <location>
        <begin position="246"/>
        <end position="263"/>
    </location>
</feature>
<feature type="transmembrane region" description="Helical" evidence="19">
    <location>
        <begin position="414"/>
        <end position="434"/>
    </location>
</feature>
<dbReference type="GeneID" id="94826038"/>
<evidence type="ECO:0000256" key="6">
    <source>
        <dbReference type="ARBA" id="ARBA00044891"/>
    </source>
</evidence>
<name>A0A1J4KTT3_9EUKA</name>
<evidence type="ECO:0000256" key="16">
    <source>
        <dbReference type="ARBA" id="ARBA00045018"/>
    </source>
</evidence>
<dbReference type="RefSeq" id="XP_068366206.1">
    <property type="nucleotide sequence ID" value="XM_068491334.1"/>
</dbReference>
<evidence type="ECO:0000256" key="5">
    <source>
        <dbReference type="ARBA" id="ARBA00044884"/>
    </source>
</evidence>
<dbReference type="EMBL" id="MLAK01000549">
    <property type="protein sequence ID" value="OHT13070.1"/>
    <property type="molecule type" value="Genomic_DNA"/>
</dbReference>
<evidence type="ECO:0000256" key="9">
    <source>
        <dbReference type="ARBA" id="ARBA00044899"/>
    </source>
</evidence>
<dbReference type="PROSITE" id="PS50850">
    <property type="entry name" value="MFS"/>
    <property type="match status" value="1"/>
</dbReference>
<dbReference type="PANTHER" id="PTHR23512">
    <property type="entry name" value="MAJOR FACILITATOR SUPERFAMILY DOMAIN-CONTAINING PROTEIN 1"/>
    <property type="match status" value="1"/>
</dbReference>
<dbReference type="InterPro" id="IPR011701">
    <property type="entry name" value="MFS"/>
</dbReference>
<dbReference type="OrthoDB" id="10262656at2759"/>
<proteinExistence type="predicted"/>
<dbReference type="VEuPathDB" id="TrichDB:TRFO_03500"/>
<accession>A0A1J4KTT3</accession>
<feature type="transmembrane region" description="Helical" evidence="19">
    <location>
        <begin position="181"/>
        <end position="205"/>
    </location>
</feature>
<feature type="transmembrane region" description="Helical" evidence="19">
    <location>
        <begin position="29"/>
        <end position="47"/>
    </location>
</feature>
<dbReference type="SUPFAM" id="SSF103473">
    <property type="entry name" value="MFS general substrate transporter"/>
    <property type="match status" value="1"/>
</dbReference>
<comment type="catalytic activity">
    <reaction evidence="10">
        <text>L-lysyl-L-lysine(out) = L-lysyl-L-lysine(in)</text>
        <dbReference type="Rhea" id="RHEA:79403"/>
        <dbReference type="ChEBI" id="CHEBI:229956"/>
    </reaction>
</comment>
<comment type="subcellular location">
    <subcellularLocation>
        <location evidence="1">Membrane</location>
        <topology evidence="1">Multi-pass membrane protein</topology>
    </subcellularLocation>
</comment>
<feature type="transmembrane region" description="Helical" evidence="19">
    <location>
        <begin position="152"/>
        <end position="169"/>
    </location>
</feature>
<comment type="subunit">
    <text evidence="18">Homodimer. Interacts with lysosomal protein GLMP (via lumenal domain); the interaction starts while both proteins are still in the endoplasmic reticulum and is required for stabilization of MFSD1 in lysosomes but has no direct effect on its targeting to lysosomes or transporter activity.</text>
</comment>
<evidence type="ECO:0000256" key="10">
    <source>
        <dbReference type="ARBA" id="ARBA00044900"/>
    </source>
</evidence>
<comment type="catalytic activity">
    <reaction evidence="13">
        <text>L-alanyl-L-lysine(out) = L-alanyl-L-lysine(in)</text>
        <dbReference type="Rhea" id="RHEA:79415"/>
        <dbReference type="ChEBI" id="CHEBI:192470"/>
    </reaction>
</comment>
<comment type="catalytic activity">
    <reaction evidence="5">
        <text>L-alpha-aminoacyl-L-histidine(out) = L-alpha-aminoacyl-L-histidine(in)</text>
        <dbReference type="Rhea" id="RHEA:79375"/>
        <dbReference type="ChEBI" id="CHEBI:229967"/>
    </reaction>
</comment>
<sequence length="447" mass="48457">MATEALIGSSDNLTDLKPPTGCNYSFRKWFAIFLSGFSYIFVYFHRFTTAVLADLMARDLNVPKTSLGIFTSMYFWPYGLMQPFVGSLADIFEPGYMIAIANIVSASGALLCAFSHSLAVGCVGRFLVGLGCSGIFVPTNKIAANWFTPQQFRFFSGALIGLGGIGSLLSQTPLSVVGHAIGWRLCLSGVAIVSFVIAILSFFFVKGHPRSLGYYSDVPLPPKVKASELFGQLVRNLKNMVKLGDFWMLALFMFFAPGIYMDVSAMWGVPYLEDVFKYDANKASLVQMALSISIIIGSPLLPVISEKVKSRKWTLFVVNIFSLAAALILALTKDILPTAAIIACYFFFGVGSSASQGAALAMFKEFADISLAATLVGGGNTGPFIGGALLQTITSEIMKTYGNHVHYPIESYAISLWGLSAVALLLADFCLLFLKEPKMDQTHVTLE</sequence>
<dbReference type="InterPro" id="IPR020846">
    <property type="entry name" value="MFS_dom"/>
</dbReference>
<comment type="catalytic activity">
    <reaction evidence="6">
        <text>L-lysyl-L-alpha-amino acid(out) = L-lysyl-L-alpha-amino acid(in)</text>
        <dbReference type="Rhea" id="RHEA:79387"/>
        <dbReference type="ChEBI" id="CHEBI:229965"/>
    </reaction>
</comment>
<feature type="transmembrane region" description="Helical" evidence="19">
    <location>
        <begin position="67"/>
        <end position="89"/>
    </location>
</feature>
<reference evidence="21" key="1">
    <citation type="submission" date="2016-10" db="EMBL/GenBank/DDBJ databases">
        <authorList>
            <person name="Benchimol M."/>
            <person name="Almeida L.G."/>
            <person name="Vasconcelos A.T."/>
            <person name="Perreira-Neves A."/>
            <person name="Rosa I.A."/>
            <person name="Tasca T."/>
            <person name="Bogo M.R."/>
            <person name="de Souza W."/>
        </authorList>
    </citation>
    <scope>NUCLEOTIDE SEQUENCE [LARGE SCALE GENOMIC DNA]</scope>
    <source>
        <strain evidence="21">K</strain>
    </source>
</reference>
<comment type="catalytic activity">
    <reaction evidence="4">
        <text>L-alpha-aminoacyl-L-arginine(out) = L-alpha-aminoacyl-L-arginine(in)</text>
        <dbReference type="Rhea" id="RHEA:79367"/>
        <dbReference type="ChEBI" id="CHEBI:229968"/>
    </reaction>
</comment>